<evidence type="ECO:0000256" key="1">
    <source>
        <dbReference type="ARBA" id="ARBA00007409"/>
    </source>
</evidence>
<dbReference type="Gene3D" id="1.20.1050.10">
    <property type="match status" value="1"/>
</dbReference>
<dbReference type="AlphaFoldDB" id="A0AA48IBU4"/>
<name>A0AA48IBU4_9TREE</name>
<dbReference type="InterPro" id="IPR036249">
    <property type="entry name" value="Thioredoxin-like_sf"/>
</dbReference>
<dbReference type="InterPro" id="IPR010987">
    <property type="entry name" value="Glutathione-S-Trfase_C-like"/>
</dbReference>
<gene>
    <name evidence="3" type="ORF">CcaverHIS019_0106940</name>
</gene>
<proteinExistence type="inferred from homology"/>
<feature type="domain" description="GST C-terminal" evidence="2">
    <location>
        <begin position="253"/>
        <end position="399"/>
    </location>
</feature>
<reference evidence="3" key="1">
    <citation type="journal article" date="2023" name="BMC Genomics">
        <title>Chromosome-level genome assemblies of Cutaneotrichosporon spp. (Trichosporonales, Basidiomycota) reveal imbalanced evolution between nucleotide sequences and chromosome synteny.</title>
        <authorList>
            <person name="Kobayashi Y."/>
            <person name="Kayamori A."/>
            <person name="Aoki K."/>
            <person name="Shiwa Y."/>
            <person name="Matsutani M."/>
            <person name="Fujita N."/>
            <person name="Sugita T."/>
            <person name="Iwasaki W."/>
            <person name="Tanaka N."/>
            <person name="Takashima M."/>
        </authorList>
    </citation>
    <scope>NUCLEOTIDE SEQUENCE</scope>
    <source>
        <strain evidence="3">HIS019</strain>
    </source>
</reference>
<evidence type="ECO:0000259" key="2">
    <source>
        <dbReference type="PROSITE" id="PS50405"/>
    </source>
</evidence>
<dbReference type="EMBL" id="AP028212">
    <property type="protein sequence ID" value="BEI87976.1"/>
    <property type="molecule type" value="Genomic_DNA"/>
</dbReference>
<evidence type="ECO:0000313" key="3">
    <source>
        <dbReference type="EMBL" id="BEI87976.1"/>
    </source>
</evidence>
<dbReference type="GeneID" id="85491847"/>
<dbReference type="InterPro" id="IPR004045">
    <property type="entry name" value="Glutathione_S-Trfase_N"/>
</dbReference>
<dbReference type="PANTHER" id="PTHR44051:SF9">
    <property type="entry name" value="GLUTATHIONE S-TRANSFERASE 1"/>
    <property type="match status" value="1"/>
</dbReference>
<dbReference type="RefSeq" id="XP_060453242.1">
    <property type="nucleotide sequence ID" value="XM_060603166.1"/>
</dbReference>
<dbReference type="InterPro" id="IPR036282">
    <property type="entry name" value="Glutathione-S-Trfase_C_sf"/>
</dbReference>
<sequence length="400" mass="44270">MLAEERNKMADRNHQRILKLLDDVEADLPIQLPVATRDLVGEWVRQYKNGASEEETESLLIWERNITADLAAIDTSDANVAHAVEVHMAIAAKVHSIADEYIQSVLDKKWREELITYRLSLAPVVAQLRTFIAIRAPALGKRCGQQFEAIWVVGNAGSVKQPETMAAQVGDLTIHHMLGSRSERIVWLVEELGIPYKVVIHIPDTSKGRVTSTLTDHIKDGKAPSAFLNGELLKESGYIVERLVQSFPSDNVESTPSLDSTYWAHFAEGRVMPACGSAMLNSVALPAVTKNMSAEEKKGAQAYQAHLAKLFRGSGNQALAEADAFLQTHTWFSGGDKPGIGDFMMLFPLTWFAKPVNPLGATLAPATLAWLERIKARPGYQRMIKRVSDERKAQIPKPKM</sequence>
<protein>
    <recommendedName>
        <fullName evidence="2">GST C-terminal domain-containing protein</fullName>
    </recommendedName>
</protein>
<dbReference type="Proteomes" id="UP001233271">
    <property type="component" value="Chromosome 1"/>
</dbReference>
<dbReference type="PROSITE" id="PS50405">
    <property type="entry name" value="GST_CTER"/>
    <property type="match status" value="1"/>
</dbReference>
<comment type="similarity">
    <text evidence="1">Belongs to the GST superfamily.</text>
</comment>
<organism evidence="3 4">
    <name type="scientific">Cutaneotrichosporon cavernicola</name>
    <dbReference type="NCBI Taxonomy" id="279322"/>
    <lineage>
        <taxon>Eukaryota</taxon>
        <taxon>Fungi</taxon>
        <taxon>Dikarya</taxon>
        <taxon>Basidiomycota</taxon>
        <taxon>Agaricomycotina</taxon>
        <taxon>Tremellomycetes</taxon>
        <taxon>Trichosporonales</taxon>
        <taxon>Trichosporonaceae</taxon>
        <taxon>Cutaneotrichosporon</taxon>
    </lineage>
</organism>
<accession>A0AA48IBU4</accession>
<keyword evidence="4" id="KW-1185">Reference proteome</keyword>
<dbReference type="PANTHER" id="PTHR44051">
    <property type="entry name" value="GLUTATHIONE S-TRANSFERASE-RELATED"/>
    <property type="match status" value="1"/>
</dbReference>
<dbReference type="SUPFAM" id="SSF47616">
    <property type="entry name" value="GST C-terminal domain-like"/>
    <property type="match status" value="1"/>
</dbReference>
<evidence type="ECO:0000313" key="4">
    <source>
        <dbReference type="Proteomes" id="UP001233271"/>
    </source>
</evidence>
<dbReference type="KEGG" id="ccac:CcaHIS019_0106940"/>
<dbReference type="SUPFAM" id="SSF52833">
    <property type="entry name" value="Thioredoxin-like"/>
    <property type="match status" value="1"/>
</dbReference>
<dbReference type="Gene3D" id="3.40.30.10">
    <property type="entry name" value="Glutaredoxin"/>
    <property type="match status" value="1"/>
</dbReference>
<dbReference type="Pfam" id="PF13417">
    <property type="entry name" value="GST_N_3"/>
    <property type="match status" value="1"/>
</dbReference>